<keyword evidence="6" id="KW-1185">Reference proteome</keyword>
<organism evidence="5 6">
    <name type="scientific">Euzebya pacifica</name>
    <dbReference type="NCBI Taxonomy" id="1608957"/>
    <lineage>
        <taxon>Bacteria</taxon>
        <taxon>Bacillati</taxon>
        <taxon>Actinomycetota</taxon>
        <taxon>Nitriliruptoria</taxon>
        <taxon>Euzebyales</taxon>
    </lineage>
</organism>
<dbReference type="CDD" id="cd05233">
    <property type="entry name" value="SDR_c"/>
    <property type="match status" value="1"/>
</dbReference>
<proteinExistence type="inferred from homology"/>
<dbReference type="Proteomes" id="UP000264006">
    <property type="component" value="Chromosome"/>
</dbReference>
<name>A0A346XS00_9ACTN</name>
<reference evidence="5 6" key="1">
    <citation type="submission" date="2018-09" db="EMBL/GenBank/DDBJ databases">
        <title>Complete genome sequence of Euzebya sp. DY32-46 isolated from seawater of Pacific Ocean.</title>
        <authorList>
            <person name="Xu L."/>
            <person name="Wu Y.-H."/>
            <person name="Xu X.-W."/>
        </authorList>
    </citation>
    <scope>NUCLEOTIDE SEQUENCE [LARGE SCALE GENOMIC DNA]</scope>
    <source>
        <strain evidence="5 6">DY32-46</strain>
    </source>
</reference>
<dbReference type="GO" id="GO:0016491">
    <property type="term" value="F:oxidoreductase activity"/>
    <property type="evidence" value="ECO:0007669"/>
    <property type="project" value="UniProtKB-KW"/>
</dbReference>
<dbReference type="AlphaFoldDB" id="A0A346XS00"/>
<evidence type="ECO:0000256" key="1">
    <source>
        <dbReference type="ARBA" id="ARBA00006484"/>
    </source>
</evidence>
<sequence>MSTRSRLASAAYSVTMGGPRIKEPQEEELRRAIGGRTVLVTGASAGIGRALALQCGRAGATVALVARREDALAELAEEIRAEGGTVSVHPCDLSDLEALDATAEEVLAAHGHVDVLVNNAARSIRRRVTDSFDRFHDVERTVQLNYLAPVRLMHRVLPGMLEAGDGHIINCLTLGVLATPPKFAAYLGSKAALDAYSRSVAAELVEEGIRVTSAYLPLVRTEMIAPTASYDGAPALTAEQAANMLASAMVDRPRRLAPPAGLLLDAARIVAPTSLLTTGRALQRRFASSH</sequence>
<dbReference type="SUPFAM" id="SSF51735">
    <property type="entry name" value="NAD(P)-binding Rossmann-fold domains"/>
    <property type="match status" value="1"/>
</dbReference>
<accession>A0A346XS00</accession>
<evidence type="ECO:0000313" key="6">
    <source>
        <dbReference type="Proteomes" id="UP000264006"/>
    </source>
</evidence>
<keyword evidence="2" id="KW-0560">Oxidoreductase</keyword>
<dbReference type="GO" id="GO:0016020">
    <property type="term" value="C:membrane"/>
    <property type="evidence" value="ECO:0007669"/>
    <property type="project" value="TreeGrafter"/>
</dbReference>
<dbReference type="PRINTS" id="PR00081">
    <property type="entry name" value="GDHRDH"/>
</dbReference>
<dbReference type="PRINTS" id="PR00080">
    <property type="entry name" value="SDRFAMILY"/>
</dbReference>
<gene>
    <name evidence="5" type="ORF">DVS28_a0290</name>
</gene>
<dbReference type="Pfam" id="PF00106">
    <property type="entry name" value="adh_short"/>
    <property type="match status" value="1"/>
</dbReference>
<feature type="domain" description="Ketoreductase" evidence="4">
    <location>
        <begin position="36"/>
        <end position="222"/>
    </location>
</feature>
<dbReference type="Gene3D" id="3.40.50.720">
    <property type="entry name" value="NAD(P)-binding Rossmann-like Domain"/>
    <property type="match status" value="1"/>
</dbReference>
<dbReference type="EMBL" id="CP031165">
    <property type="protein sequence ID" value="AXV04997.1"/>
    <property type="molecule type" value="Genomic_DNA"/>
</dbReference>
<dbReference type="KEGG" id="euz:DVS28_a0290"/>
<evidence type="ECO:0000259" key="4">
    <source>
        <dbReference type="SMART" id="SM00822"/>
    </source>
</evidence>
<dbReference type="SMART" id="SM00822">
    <property type="entry name" value="PKS_KR"/>
    <property type="match status" value="1"/>
</dbReference>
<dbReference type="PANTHER" id="PTHR44196:SF1">
    <property type="entry name" value="DEHYDROGENASE_REDUCTASE SDR FAMILY MEMBER 7B"/>
    <property type="match status" value="1"/>
</dbReference>
<evidence type="ECO:0000313" key="5">
    <source>
        <dbReference type="EMBL" id="AXV04997.1"/>
    </source>
</evidence>
<evidence type="ECO:0000256" key="2">
    <source>
        <dbReference type="ARBA" id="ARBA00023002"/>
    </source>
</evidence>
<comment type="similarity">
    <text evidence="1 3">Belongs to the short-chain dehydrogenases/reductases (SDR) family.</text>
</comment>
<dbReference type="InterPro" id="IPR057326">
    <property type="entry name" value="KR_dom"/>
</dbReference>
<dbReference type="InterPro" id="IPR002347">
    <property type="entry name" value="SDR_fam"/>
</dbReference>
<dbReference type="InterPro" id="IPR036291">
    <property type="entry name" value="NAD(P)-bd_dom_sf"/>
</dbReference>
<dbReference type="PANTHER" id="PTHR44196">
    <property type="entry name" value="DEHYDROGENASE/REDUCTASE SDR FAMILY MEMBER 7B"/>
    <property type="match status" value="1"/>
</dbReference>
<protein>
    <submittedName>
        <fullName evidence="5">Oxidoreductase</fullName>
    </submittedName>
</protein>
<evidence type="ECO:0000256" key="3">
    <source>
        <dbReference type="RuleBase" id="RU000363"/>
    </source>
</evidence>
<dbReference type="RefSeq" id="WP_164709785.1">
    <property type="nucleotide sequence ID" value="NZ_CP031165.1"/>
</dbReference>